<accession>A0A7S3Q9A0</accession>
<dbReference type="Pfam" id="PF00169">
    <property type="entry name" value="PH"/>
    <property type="match status" value="1"/>
</dbReference>
<evidence type="ECO:0000256" key="1">
    <source>
        <dbReference type="ARBA" id="ARBA00022553"/>
    </source>
</evidence>
<dbReference type="InterPro" id="IPR045188">
    <property type="entry name" value="Boi1/Boi2-like"/>
</dbReference>
<feature type="compositionally biased region" description="Basic and acidic residues" evidence="2">
    <location>
        <begin position="396"/>
        <end position="409"/>
    </location>
</feature>
<feature type="compositionally biased region" description="Low complexity" evidence="2">
    <location>
        <begin position="425"/>
        <end position="443"/>
    </location>
</feature>
<dbReference type="GO" id="GO:0001881">
    <property type="term" value="P:receptor recycling"/>
    <property type="evidence" value="ECO:0007669"/>
    <property type="project" value="TreeGrafter"/>
</dbReference>
<feature type="compositionally biased region" description="Low complexity" evidence="2">
    <location>
        <begin position="513"/>
        <end position="523"/>
    </location>
</feature>
<feature type="compositionally biased region" description="Low complexity" evidence="2">
    <location>
        <begin position="576"/>
        <end position="585"/>
    </location>
</feature>
<dbReference type="Gene3D" id="2.30.29.30">
    <property type="entry name" value="Pleckstrin-homology domain (PH domain)/Phosphotyrosine-binding domain (PTB)"/>
    <property type="match status" value="1"/>
</dbReference>
<dbReference type="GO" id="GO:0005802">
    <property type="term" value="C:trans-Golgi network"/>
    <property type="evidence" value="ECO:0007669"/>
    <property type="project" value="TreeGrafter"/>
</dbReference>
<dbReference type="SMART" id="SM00233">
    <property type="entry name" value="PH"/>
    <property type="match status" value="1"/>
</dbReference>
<dbReference type="GO" id="GO:0005829">
    <property type="term" value="C:cytosol"/>
    <property type="evidence" value="ECO:0007669"/>
    <property type="project" value="GOC"/>
</dbReference>
<feature type="region of interest" description="Disordered" evidence="2">
    <location>
        <begin position="210"/>
        <end position="240"/>
    </location>
</feature>
<dbReference type="GO" id="GO:0007032">
    <property type="term" value="P:endosome organization"/>
    <property type="evidence" value="ECO:0007669"/>
    <property type="project" value="TreeGrafter"/>
</dbReference>
<proteinExistence type="predicted"/>
<protein>
    <recommendedName>
        <fullName evidence="3">PH domain-containing protein</fullName>
    </recommendedName>
</protein>
<dbReference type="SUPFAM" id="SSF50729">
    <property type="entry name" value="PH domain-like"/>
    <property type="match status" value="1"/>
</dbReference>
<feature type="region of interest" description="Disordered" evidence="2">
    <location>
        <begin position="1"/>
        <end position="91"/>
    </location>
</feature>
<gene>
    <name evidence="4" type="ORF">CDEB00056_LOCUS14986</name>
</gene>
<dbReference type="PROSITE" id="PS50003">
    <property type="entry name" value="PH_DOMAIN"/>
    <property type="match status" value="1"/>
</dbReference>
<feature type="compositionally biased region" description="Low complexity" evidence="2">
    <location>
        <begin position="19"/>
        <end position="37"/>
    </location>
</feature>
<sequence>MDAEEGAGNRASPSKAAVSIPTTPSPIQSPITPLSTTVISPGTSPAASPSYDTRVHFIPSVQGTSNNNINSNIGENQTPIESEGNTNAAGSVTDESCASQAVLLGIQTLERQQEELERKRSQRDALRANPFDVHGYALRYGVHNQYHYQPQDNTDVPSTVHLNRVADGDSTLCDSRDKSVASVEKRHSRVKSMTKFLKQVSTPLKPIRRTISDKFNNDPTPLTQRIPSSNADVDASSTTSSERRMKPIIFGNLHKLGRNGKWQKRWFESDGTHLRYFKTKERIKILATLDLSHVGEILMDGSDSSGCTFNIEVSGRQYYLCADTKERARDWVITLNRIKEARMQIGGLKLINPYFDGAMSEEVNPSKKTTNSDSDEERVAARVVMAAARPRTRGLGKGDDFSEMERSLEGDDVNAKGGRLALQETVGSSSPSSNTPGTSLGSPYAPGYRPDINIFASVPQMQDQIVVRWTKQRSAVQNWARRMSRWAKRMTMARCVIKNEVIHYNGENHQQRQRAQASSSDQSNIQEDDNEEPFIDLDIARYSNCPGSYVEGQISADSSTSRPHYEYKTQKIVDPSVSESSVQSSAAGRISPIPDDESGIIA</sequence>
<evidence type="ECO:0000256" key="2">
    <source>
        <dbReference type="SAM" id="MobiDB-lite"/>
    </source>
</evidence>
<dbReference type="InterPro" id="IPR011993">
    <property type="entry name" value="PH-like_dom_sf"/>
</dbReference>
<feature type="compositionally biased region" description="Polar residues" evidence="2">
    <location>
        <begin position="217"/>
        <end position="240"/>
    </location>
</feature>
<feature type="compositionally biased region" description="Polar residues" evidence="2">
    <location>
        <begin position="38"/>
        <end position="51"/>
    </location>
</feature>
<evidence type="ECO:0000313" key="4">
    <source>
        <dbReference type="EMBL" id="CAE0470133.1"/>
    </source>
</evidence>
<feature type="compositionally biased region" description="Low complexity" evidence="2">
    <location>
        <begin position="62"/>
        <end position="78"/>
    </location>
</feature>
<organism evidence="4">
    <name type="scientific">Chaetoceros debilis</name>
    <dbReference type="NCBI Taxonomy" id="122233"/>
    <lineage>
        <taxon>Eukaryota</taxon>
        <taxon>Sar</taxon>
        <taxon>Stramenopiles</taxon>
        <taxon>Ochrophyta</taxon>
        <taxon>Bacillariophyta</taxon>
        <taxon>Coscinodiscophyceae</taxon>
        <taxon>Chaetocerotophycidae</taxon>
        <taxon>Chaetocerotales</taxon>
        <taxon>Chaetocerotaceae</taxon>
        <taxon>Chaetoceros</taxon>
    </lineage>
</organism>
<feature type="region of interest" description="Disordered" evidence="2">
    <location>
        <begin position="392"/>
        <end position="445"/>
    </location>
</feature>
<dbReference type="InterPro" id="IPR001849">
    <property type="entry name" value="PH_domain"/>
</dbReference>
<evidence type="ECO:0000259" key="3">
    <source>
        <dbReference type="PROSITE" id="PS50003"/>
    </source>
</evidence>
<feature type="region of interest" description="Disordered" evidence="2">
    <location>
        <begin position="553"/>
        <end position="602"/>
    </location>
</feature>
<reference evidence="4" key="1">
    <citation type="submission" date="2021-01" db="EMBL/GenBank/DDBJ databases">
        <authorList>
            <person name="Corre E."/>
            <person name="Pelletier E."/>
            <person name="Niang G."/>
            <person name="Scheremetjew M."/>
            <person name="Finn R."/>
            <person name="Kale V."/>
            <person name="Holt S."/>
            <person name="Cochrane G."/>
            <person name="Meng A."/>
            <person name="Brown T."/>
            <person name="Cohen L."/>
        </authorList>
    </citation>
    <scope>NUCLEOTIDE SEQUENCE</scope>
    <source>
        <strain evidence="4">MM31A-1</strain>
    </source>
</reference>
<feature type="domain" description="PH" evidence="3">
    <location>
        <begin position="246"/>
        <end position="340"/>
    </location>
</feature>
<dbReference type="AlphaFoldDB" id="A0A7S3Q9A0"/>
<dbReference type="PANTHER" id="PTHR22902:SF27">
    <property type="entry name" value="PLECKSTRIN HOMOLOGY DOMAIN-CONTAINING FAMILY A MEMBER 3"/>
    <property type="match status" value="1"/>
</dbReference>
<keyword evidence="1" id="KW-0597">Phosphoprotein</keyword>
<dbReference type="GO" id="GO:0042147">
    <property type="term" value="P:retrograde transport, endosome to Golgi"/>
    <property type="evidence" value="ECO:0007669"/>
    <property type="project" value="TreeGrafter"/>
</dbReference>
<feature type="compositionally biased region" description="Polar residues" evidence="2">
    <location>
        <begin position="79"/>
        <end position="91"/>
    </location>
</feature>
<feature type="region of interest" description="Disordered" evidence="2">
    <location>
        <begin position="508"/>
        <end position="529"/>
    </location>
</feature>
<dbReference type="EMBL" id="HBIO01019463">
    <property type="protein sequence ID" value="CAE0470133.1"/>
    <property type="molecule type" value="Transcribed_RNA"/>
</dbReference>
<dbReference type="PANTHER" id="PTHR22902">
    <property type="entry name" value="SESQUIPEDALIAN"/>
    <property type="match status" value="1"/>
</dbReference>
<name>A0A7S3Q9A0_9STRA</name>
<dbReference type="GO" id="GO:0005769">
    <property type="term" value="C:early endosome"/>
    <property type="evidence" value="ECO:0007669"/>
    <property type="project" value="TreeGrafter"/>
</dbReference>
<dbReference type="GO" id="GO:0055037">
    <property type="term" value="C:recycling endosome"/>
    <property type="evidence" value="ECO:0007669"/>
    <property type="project" value="TreeGrafter"/>
</dbReference>